<evidence type="ECO:0000313" key="3">
    <source>
        <dbReference type="Proteomes" id="UP000035444"/>
    </source>
</evidence>
<name>A0A0H2MGS2_9PROT</name>
<comment type="caution">
    <text evidence="2">The sequence shown here is derived from an EMBL/GenBank/DDBJ whole genome shotgun (WGS) entry which is preliminary data.</text>
</comment>
<keyword evidence="1" id="KW-0732">Signal</keyword>
<reference evidence="2 3" key="1">
    <citation type="submission" date="2015-03" db="EMBL/GenBank/DDBJ databases">
        <title>Genome Sequence of Kiloniella spongiae MEBiC09566, isolated from a marine sponge.</title>
        <authorList>
            <person name="Shao Z."/>
            <person name="Wang L."/>
            <person name="Li X."/>
        </authorList>
    </citation>
    <scope>NUCLEOTIDE SEQUENCE [LARGE SCALE GENOMIC DNA]</scope>
    <source>
        <strain evidence="2 3">MEBiC09566</strain>
    </source>
</reference>
<proteinExistence type="predicted"/>
<dbReference type="OrthoDB" id="6023227at2"/>
<dbReference type="EMBL" id="LAQL01000003">
    <property type="protein sequence ID" value="KLN61794.1"/>
    <property type="molecule type" value="Genomic_DNA"/>
</dbReference>
<dbReference type="Proteomes" id="UP000035444">
    <property type="component" value="Unassembled WGS sequence"/>
</dbReference>
<dbReference type="RefSeq" id="WP_047763131.1">
    <property type="nucleotide sequence ID" value="NZ_LAQL01000003.1"/>
</dbReference>
<dbReference type="AlphaFoldDB" id="A0A0H2MGS2"/>
<feature type="signal peptide" evidence="1">
    <location>
        <begin position="1"/>
        <end position="21"/>
    </location>
</feature>
<keyword evidence="3" id="KW-1185">Reference proteome</keyword>
<evidence type="ECO:0008006" key="4">
    <source>
        <dbReference type="Google" id="ProtNLM"/>
    </source>
</evidence>
<evidence type="ECO:0000313" key="2">
    <source>
        <dbReference type="EMBL" id="KLN61794.1"/>
    </source>
</evidence>
<organism evidence="2 3">
    <name type="scientific">Kiloniella spongiae</name>
    <dbReference type="NCBI Taxonomy" id="1489064"/>
    <lineage>
        <taxon>Bacteria</taxon>
        <taxon>Pseudomonadati</taxon>
        <taxon>Pseudomonadota</taxon>
        <taxon>Alphaproteobacteria</taxon>
        <taxon>Rhodospirillales</taxon>
        <taxon>Kiloniellaceae</taxon>
        <taxon>Kiloniella</taxon>
    </lineage>
</organism>
<accession>A0A0H2MGS2</accession>
<dbReference type="STRING" id="1489064.WH96_05740"/>
<feature type="chain" id="PRO_5002597264" description="PsbP C-terminal domain-containing protein" evidence="1">
    <location>
        <begin position="22"/>
        <end position="176"/>
    </location>
</feature>
<gene>
    <name evidence="2" type="ORF">WH96_05740</name>
</gene>
<dbReference type="PROSITE" id="PS51257">
    <property type="entry name" value="PROKAR_LIPOPROTEIN"/>
    <property type="match status" value="1"/>
</dbReference>
<evidence type="ECO:0000256" key="1">
    <source>
        <dbReference type="SAM" id="SignalP"/>
    </source>
</evidence>
<protein>
    <recommendedName>
        <fullName evidence="4">PsbP C-terminal domain-containing protein</fullName>
    </recommendedName>
</protein>
<sequence>MWKNICTLLLAFALFSCEEQADLSNSQAYTKDGVSFTLPGNWTVVEDIVEENFRYISIESSGDAVAGISLFYNGVRIELEDYIDLIIESFNDELPVGSRNRGEVFEFTPDNTENIARAIRNQFAITLASVEVPHTSDFYEMKTDRDYVIIFTQVSDQDKHLVQQGFDQLINSFVVD</sequence>